<sequence length="177" mass="18163">MRHLRPPALLLLAGLAACATESNAPALPPIAATGQDPAIASIYGAMPVFRDTRIVAGKPAEAAIAAIRLEWLAAAMPHDLAFTHSNPITIPAMLAARDNLRAALGIQPGAPGTMVMAGLADAAAALARGDEEAARRALPPPVFAPDTLRRLARLPDLPEANLALLRAAKDLDSGPGS</sequence>
<dbReference type="STRING" id="257708.RGI145_06940"/>
<keyword evidence="1" id="KW-0732">Signal</keyword>
<dbReference type="Proteomes" id="UP000185494">
    <property type="component" value="Chromosome 1"/>
</dbReference>
<feature type="chain" id="PRO_5013358336" evidence="1">
    <location>
        <begin position="20"/>
        <end position="177"/>
    </location>
</feature>
<evidence type="ECO:0000313" key="2">
    <source>
        <dbReference type="EMBL" id="APT56876.1"/>
    </source>
</evidence>
<gene>
    <name evidence="2" type="ORF">RGI145_06940</name>
</gene>
<dbReference type="RefSeq" id="WP_075797797.1">
    <property type="nucleotide sequence ID" value="NZ_CP015583.1"/>
</dbReference>
<dbReference type="AlphaFoldDB" id="A0A1L7ADL8"/>
<accession>A0A1L7ADL8</accession>
<evidence type="ECO:0000256" key="1">
    <source>
        <dbReference type="SAM" id="SignalP"/>
    </source>
</evidence>
<dbReference type="KEGG" id="rgi:RGI145_06940"/>
<name>A0A1L7ADL8_9PROT</name>
<feature type="signal peptide" evidence="1">
    <location>
        <begin position="1"/>
        <end position="19"/>
    </location>
</feature>
<protein>
    <submittedName>
        <fullName evidence="2">Uncharacterized protein</fullName>
    </submittedName>
</protein>
<proteinExistence type="predicted"/>
<organism evidence="2 3">
    <name type="scientific">Roseomonas gilardii</name>
    <dbReference type="NCBI Taxonomy" id="257708"/>
    <lineage>
        <taxon>Bacteria</taxon>
        <taxon>Pseudomonadati</taxon>
        <taxon>Pseudomonadota</taxon>
        <taxon>Alphaproteobacteria</taxon>
        <taxon>Acetobacterales</taxon>
        <taxon>Roseomonadaceae</taxon>
        <taxon>Roseomonas</taxon>
    </lineage>
</organism>
<dbReference type="eggNOG" id="ENOG502ZT99">
    <property type="taxonomic scope" value="Bacteria"/>
</dbReference>
<reference evidence="2 3" key="1">
    <citation type="submission" date="2016-05" db="EMBL/GenBank/DDBJ databases">
        <title>Complete Genome and Methylome Analysis of Psychrotrophic Bacterial Isolates from Antarctic Lake Untersee.</title>
        <authorList>
            <person name="Fomenkov A."/>
            <person name="Akimov V.N."/>
            <person name="Vasilyeva L.V."/>
            <person name="Andersen D."/>
            <person name="Vincze T."/>
            <person name="Roberts R.J."/>
        </authorList>
    </citation>
    <scope>NUCLEOTIDE SEQUENCE [LARGE SCALE GENOMIC DNA]</scope>
    <source>
        <strain evidence="2 3">U14-5</strain>
    </source>
</reference>
<dbReference type="EMBL" id="CP015583">
    <property type="protein sequence ID" value="APT56876.1"/>
    <property type="molecule type" value="Genomic_DNA"/>
</dbReference>
<evidence type="ECO:0000313" key="3">
    <source>
        <dbReference type="Proteomes" id="UP000185494"/>
    </source>
</evidence>
<dbReference type="PROSITE" id="PS51257">
    <property type="entry name" value="PROKAR_LIPOPROTEIN"/>
    <property type="match status" value="1"/>
</dbReference>